<proteinExistence type="predicted"/>
<dbReference type="Proteomes" id="UP000612585">
    <property type="component" value="Unassembled WGS sequence"/>
</dbReference>
<protein>
    <submittedName>
        <fullName evidence="2">MarR family transcriptional regulator</fullName>
    </submittedName>
</protein>
<feature type="domain" description="HTH marR-type" evidence="1">
    <location>
        <begin position="25"/>
        <end position="126"/>
    </location>
</feature>
<evidence type="ECO:0000313" key="3">
    <source>
        <dbReference type="Proteomes" id="UP000612585"/>
    </source>
</evidence>
<dbReference type="SMART" id="SM00347">
    <property type="entry name" value="HTH_MARR"/>
    <property type="match status" value="1"/>
</dbReference>
<evidence type="ECO:0000313" key="2">
    <source>
        <dbReference type="EMBL" id="GIJ61293.1"/>
    </source>
</evidence>
<organism evidence="2 3">
    <name type="scientific">Virgisporangium aurantiacum</name>
    <dbReference type="NCBI Taxonomy" id="175570"/>
    <lineage>
        <taxon>Bacteria</taxon>
        <taxon>Bacillati</taxon>
        <taxon>Actinomycetota</taxon>
        <taxon>Actinomycetes</taxon>
        <taxon>Micromonosporales</taxon>
        <taxon>Micromonosporaceae</taxon>
        <taxon>Virgisporangium</taxon>
    </lineage>
</organism>
<dbReference type="InterPro" id="IPR036388">
    <property type="entry name" value="WH-like_DNA-bd_sf"/>
</dbReference>
<dbReference type="AlphaFoldDB" id="A0A8J3ZEF5"/>
<dbReference type="Pfam" id="PF12802">
    <property type="entry name" value="MarR_2"/>
    <property type="match status" value="1"/>
</dbReference>
<keyword evidence="3" id="KW-1185">Reference proteome</keyword>
<gene>
    <name evidence="2" type="ORF">Vau01_088090</name>
</gene>
<dbReference type="EMBL" id="BOPG01000064">
    <property type="protein sequence ID" value="GIJ61293.1"/>
    <property type="molecule type" value="Genomic_DNA"/>
</dbReference>
<dbReference type="InterPro" id="IPR036390">
    <property type="entry name" value="WH_DNA-bd_sf"/>
</dbReference>
<dbReference type="SUPFAM" id="SSF46785">
    <property type="entry name" value="Winged helix' DNA-binding domain"/>
    <property type="match status" value="1"/>
</dbReference>
<dbReference type="GO" id="GO:0003700">
    <property type="term" value="F:DNA-binding transcription factor activity"/>
    <property type="evidence" value="ECO:0007669"/>
    <property type="project" value="InterPro"/>
</dbReference>
<dbReference type="InterPro" id="IPR000835">
    <property type="entry name" value="HTH_MarR-typ"/>
</dbReference>
<reference evidence="2" key="1">
    <citation type="submission" date="2021-01" db="EMBL/GenBank/DDBJ databases">
        <title>Whole genome shotgun sequence of Virgisporangium aurantiacum NBRC 16421.</title>
        <authorList>
            <person name="Komaki H."/>
            <person name="Tamura T."/>
        </authorList>
    </citation>
    <scope>NUCLEOTIDE SEQUENCE</scope>
    <source>
        <strain evidence="2">NBRC 16421</strain>
    </source>
</reference>
<dbReference type="RefSeq" id="WP_204006117.1">
    <property type="nucleotide sequence ID" value="NZ_BOPG01000064.1"/>
</dbReference>
<name>A0A8J3ZEF5_9ACTN</name>
<evidence type="ECO:0000259" key="1">
    <source>
        <dbReference type="SMART" id="SM00347"/>
    </source>
</evidence>
<comment type="caution">
    <text evidence="2">The sequence shown here is derived from an EMBL/GenBank/DDBJ whole genome shotgun (WGS) entry which is preliminary data.</text>
</comment>
<accession>A0A8J3ZEF5</accession>
<dbReference type="Gene3D" id="1.10.10.10">
    <property type="entry name" value="Winged helix-like DNA-binding domain superfamily/Winged helix DNA-binding domain"/>
    <property type="match status" value="1"/>
</dbReference>
<sequence>MLSMADAAIHQLFEANRLMREAGERIASAAGQTHARRMVLQAALAVEPAATVPDIARRLGLHRQGVQRIADELVTEGLGRYDDNPRHRVSKLFVVTDRGRAALAAIGREHASWIDGIEAEATGIDWPRLRDDLSLLVQILRDRE</sequence>